<evidence type="ECO:0000256" key="1">
    <source>
        <dbReference type="ARBA" id="ARBA00001726"/>
    </source>
</evidence>
<evidence type="ECO:0000313" key="8">
    <source>
        <dbReference type="EMBL" id="SNY48376.1"/>
    </source>
</evidence>
<feature type="non-terminal residue" evidence="8">
    <location>
        <position position="123"/>
    </location>
</feature>
<evidence type="ECO:0000256" key="2">
    <source>
        <dbReference type="ARBA" id="ARBA00001947"/>
    </source>
</evidence>
<dbReference type="Pfam" id="PF00596">
    <property type="entry name" value="Aldolase_II"/>
    <property type="match status" value="1"/>
</dbReference>
<dbReference type="GO" id="GO:0016832">
    <property type="term" value="F:aldehyde-lyase activity"/>
    <property type="evidence" value="ECO:0007669"/>
    <property type="project" value="TreeGrafter"/>
</dbReference>
<dbReference type="GO" id="GO:0019323">
    <property type="term" value="P:pentose catabolic process"/>
    <property type="evidence" value="ECO:0007669"/>
    <property type="project" value="TreeGrafter"/>
</dbReference>
<dbReference type="PANTHER" id="PTHR22789:SF8">
    <property type="entry name" value="L-RIBULOSE-5-PHOSPHATE 4-EPIMERASE SGBE"/>
    <property type="match status" value="1"/>
</dbReference>
<name>A0A285IMP5_9FIRM</name>
<comment type="similarity">
    <text evidence="3">Belongs to the aldolase class II family. AraD/FucA subfamily.</text>
</comment>
<comment type="catalytic activity">
    <reaction evidence="1">
        <text>L-ribulose 5-phosphate = D-xylulose 5-phosphate</text>
        <dbReference type="Rhea" id="RHEA:22368"/>
        <dbReference type="ChEBI" id="CHEBI:57737"/>
        <dbReference type="ChEBI" id="CHEBI:58226"/>
        <dbReference type="EC" id="5.1.3.4"/>
    </reaction>
</comment>
<comment type="cofactor">
    <cofactor evidence="2">
        <name>Zn(2+)</name>
        <dbReference type="ChEBI" id="CHEBI:29105"/>
    </cofactor>
</comment>
<evidence type="ECO:0000256" key="6">
    <source>
        <dbReference type="ARBA" id="ARBA00022833"/>
    </source>
</evidence>
<dbReference type="GO" id="GO:0046872">
    <property type="term" value="F:metal ion binding"/>
    <property type="evidence" value="ECO:0007669"/>
    <property type="project" value="UniProtKB-KW"/>
</dbReference>
<dbReference type="InterPro" id="IPR050197">
    <property type="entry name" value="Aldolase_class_II_sugar_metab"/>
</dbReference>
<evidence type="ECO:0000256" key="4">
    <source>
        <dbReference type="ARBA" id="ARBA00013186"/>
    </source>
</evidence>
<protein>
    <recommendedName>
        <fullName evidence="4">L-ribulose-5-phosphate 4-epimerase</fullName>
        <ecNumber evidence="4">5.1.3.4</ecNumber>
    </recommendedName>
</protein>
<keyword evidence="9" id="KW-1185">Reference proteome</keyword>
<keyword evidence="5" id="KW-0479">Metal-binding</keyword>
<dbReference type="InterPro" id="IPR001303">
    <property type="entry name" value="Aldolase_II/adducin_N"/>
</dbReference>
<reference evidence="9" key="1">
    <citation type="submission" date="2017-09" db="EMBL/GenBank/DDBJ databases">
        <authorList>
            <person name="Varghese N."/>
            <person name="Submissions S."/>
        </authorList>
    </citation>
    <scope>NUCLEOTIDE SEQUENCE [LARGE SCALE GENOMIC DNA]</scope>
    <source>
        <strain evidence="9">MSL47</strain>
    </source>
</reference>
<evidence type="ECO:0000256" key="5">
    <source>
        <dbReference type="ARBA" id="ARBA00022723"/>
    </source>
</evidence>
<dbReference type="Proteomes" id="UP000219573">
    <property type="component" value="Unassembled WGS sequence"/>
</dbReference>
<dbReference type="GO" id="GO:0005829">
    <property type="term" value="C:cytosol"/>
    <property type="evidence" value="ECO:0007669"/>
    <property type="project" value="TreeGrafter"/>
</dbReference>
<organism evidence="8 9">
    <name type="scientific">Orenia metallireducens</name>
    <dbReference type="NCBI Taxonomy" id="1413210"/>
    <lineage>
        <taxon>Bacteria</taxon>
        <taxon>Bacillati</taxon>
        <taxon>Bacillota</taxon>
        <taxon>Clostridia</taxon>
        <taxon>Halanaerobiales</taxon>
        <taxon>Halobacteroidaceae</taxon>
        <taxon>Orenia</taxon>
    </lineage>
</organism>
<evidence type="ECO:0000259" key="7">
    <source>
        <dbReference type="SMART" id="SM01007"/>
    </source>
</evidence>
<dbReference type="SUPFAM" id="SSF53639">
    <property type="entry name" value="AraD/HMP-PK domain-like"/>
    <property type="match status" value="1"/>
</dbReference>
<dbReference type="AlphaFoldDB" id="A0A285IMP5"/>
<dbReference type="GO" id="GO:0008742">
    <property type="term" value="F:L-ribulose-phosphate 4-epimerase activity"/>
    <property type="evidence" value="ECO:0007669"/>
    <property type="project" value="UniProtKB-EC"/>
</dbReference>
<dbReference type="RefSeq" id="WP_172432032.1">
    <property type="nucleotide sequence ID" value="NZ_OBDZ01000081.1"/>
</dbReference>
<sequence>MLEKLKAEVLEANLELPKKDLVTYTWGNVSGIDREQGLVVIKPSGVSYDKMTADDLVVVDLEGNVVEGDLKPSSDTATHLVLYKNFPNIGGIVHTHSPWATSWAQAGRAIPAFGTTHADYFYG</sequence>
<dbReference type="SMART" id="SM01007">
    <property type="entry name" value="Aldolase_II"/>
    <property type="match status" value="1"/>
</dbReference>
<dbReference type="PANTHER" id="PTHR22789">
    <property type="entry name" value="FUCULOSE PHOSPHATE ALDOLASE"/>
    <property type="match status" value="1"/>
</dbReference>
<accession>A0A285IMP5</accession>
<dbReference type="EMBL" id="OBDZ01000081">
    <property type="protein sequence ID" value="SNY48376.1"/>
    <property type="molecule type" value="Genomic_DNA"/>
</dbReference>
<proteinExistence type="inferred from homology"/>
<dbReference type="InterPro" id="IPR036409">
    <property type="entry name" value="Aldolase_II/adducin_N_sf"/>
</dbReference>
<dbReference type="EC" id="5.1.3.4" evidence="4"/>
<feature type="domain" description="Class II aldolase/adducin N-terminal" evidence="7">
    <location>
        <begin position="7"/>
        <end position="123"/>
    </location>
</feature>
<keyword evidence="6" id="KW-0862">Zinc</keyword>
<evidence type="ECO:0000256" key="3">
    <source>
        <dbReference type="ARBA" id="ARBA00010037"/>
    </source>
</evidence>
<evidence type="ECO:0000313" key="9">
    <source>
        <dbReference type="Proteomes" id="UP000219573"/>
    </source>
</evidence>
<dbReference type="Gene3D" id="3.40.225.10">
    <property type="entry name" value="Class II aldolase/adducin N-terminal domain"/>
    <property type="match status" value="1"/>
</dbReference>
<gene>
    <name evidence="8" type="ORF">SAMN06265827_1812</name>
</gene>